<dbReference type="PANTHER" id="PTHR35936">
    <property type="entry name" value="MEMBRANE-BOUND LYTIC MUREIN TRANSGLYCOSYLASE F"/>
    <property type="match status" value="1"/>
</dbReference>
<dbReference type="Pfam" id="PF00497">
    <property type="entry name" value="SBP_bac_3"/>
    <property type="match status" value="1"/>
</dbReference>
<name>A0A6L6IWJ2_9RHOB</name>
<dbReference type="SUPFAM" id="SSF53850">
    <property type="entry name" value="Periplasmic binding protein-like II"/>
    <property type="match status" value="1"/>
</dbReference>
<dbReference type="SMART" id="SM00062">
    <property type="entry name" value="PBPb"/>
    <property type="match status" value="1"/>
</dbReference>
<keyword evidence="5" id="KW-1185">Reference proteome</keyword>
<evidence type="ECO:0000256" key="2">
    <source>
        <dbReference type="SAM" id="SignalP"/>
    </source>
</evidence>
<accession>A0A6L6IWJ2</accession>
<evidence type="ECO:0000313" key="4">
    <source>
        <dbReference type="EMBL" id="MTH64001.1"/>
    </source>
</evidence>
<dbReference type="Proteomes" id="UP000478740">
    <property type="component" value="Unassembled WGS sequence"/>
</dbReference>
<keyword evidence="1 2" id="KW-0732">Signal</keyword>
<proteinExistence type="predicted"/>
<sequence>MIKTLAAATLALGLGHAAVANEAIKVGVTTTGTPFTFVDTSTQATTGAMVDLAKAIAADNGMGANFEVSAFSALIPSLQTSKIDMISAGMFATDERRRVVDFSETVYSYGDAMFVAADDSTNYTLDGLKGETVGAQIGTTFADQLKALGTFGEVKLYDSLADIMRDVKLGRIKAGFGDAPIIAYQISKTPALGVRLVDGYTPMKTGDVALAVSKENPELLAKVNASIEKMKANGEMAKIFAAYGL</sequence>
<dbReference type="PANTHER" id="PTHR35936:SF17">
    <property type="entry name" value="ARGININE-BINDING EXTRACELLULAR PROTEIN ARTP"/>
    <property type="match status" value="1"/>
</dbReference>
<dbReference type="AlphaFoldDB" id="A0A6L6IWJ2"/>
<reference evidence="4 5" key="1">
    <citation type="submission" date="2019-11" db="EMBL/GenBank/DDBJ databases">
        <authorList>
            <person name="Dong K."/>
        </authorList>
    </citation>
    <scope>NUCLEOTIDE SEQUENCE [LARGE SCALE GENOMIC DNA]</scope>
    <source>
        <strain evidence="4 5">DK608</strain>
    </source>
</reference>
<comment type="caution">
    <text evidence="4">The sequence shown here is derived from an EMBL/GenBank/DDBJ whole genome shotgun (WGS) entry which is preliminary data.</text>
</comment>
<dbReference type="Gene3D" id="3.40.190.10">
    <property type="entry name" value="Periplasmic binding protein-like II"/>
    <property type="match status" value="2"/>
</dbReference>
<dbReference type="InterPro" id="IPR001638">
    <property type="entry name" value="Solute-binding_3/MltF_N"/>
</dbReference>
<feature type="domain" description="Solute-binding protein family 3/N-terminal" evidence="3">
    <location>
        <begin position="23"/>
        <end position="245"/>
    </location>
</feature>
<evidence type="ECO:0000259" key="3">
    <source>
        <dbReference type="SMART" id="SM00062"/>
    </source>
</evidence>
<protein>
    <submittedName>
        <fullName evidence="4">Transporter substrate-binding domain-containing protein</fullName>
    </submittedName>
</protein>
<evidence type="ECO:0000313" key="5">
    <source>
        <dbReference type="Proteomes" id="UP000478740"/>
    </source>
</evidence>
<evidence type="ECO:0000256" key="1">
    <source>
        <dbReference type="ARBA" id="ARBA00022729"/>
    </source>
</evidence>
<feature type="signal peptide" evidence="2">
    <location>
        <begin position="1"/>
        <end position="20"/>
    </location>
</feature>
<dbReference type="CDD" id="cd13530">
    <property type="entry name" value="PBP2_peptides_like"/>
    <property type="match status" value="1"/>
</dbReference>
<gene>
    <name evidence="4" type="ORF">GL284_06955</name>
</gene>
<organism evidence="4 5">
    <name type="scientific">Paracoccus shanxieyensis</name>
    <dbReference type="NCBI Taxonomy" id="2675752"/>
    <lineage>
        <taxon>Bacteria</taxon>
        <taxon>Pseudomonadati</taxon>
        <taxon>Pseudomonadota</taxon>
        <taxon>Alphaproteobacteria</taxon>
        <taxon>Rhodobacterales</taxon>
        <taxon>Paracoccaceae</taxon>
        <taxon>Paracoccus</taxon>
    </lineage>
</organism>
<feature type="chain" id="PRO_5026652912" evidence="2">
    <location>
        <begin position="21"/>
        <end position="245"/>
    </location>
</feature>
<dbReference type="EMBL" id="WMII01000005">
    <property type="protein sequence ID" value="MTH64001.1"/>
    <property type="molecule type" value="Genomic_DNA"/>
</dbReference>